<dbReference type="Proteomes" id="UP000231203">
    <property type="component" value="Unassembled WGS sequence"/>
</dbReference>
<name>A0A2G6MRH8_9BACT</name>
<organism evidence="1 2">
    <name type="scientific">Desulfobacter postgatei</name>
    <dbReference type="NCBI Taxonomy" id="2293"/>
    <lineage>
        <taxon>Bacteria</taxon>
        <taxon>Pseudomonadati</taxon>
        <taxon>Thermodesulfobacteriota</taxon>
        <taxon>Desulfobacteria</taxon>
        <taxon>Desulfobacterales</taxon>
        <taxon>Desulfobacteraceae</taxon>
        <taxon>Desulfobacter</taxon>
    </lineage>
</organism>
<accession>A0A2G6MRH8</accession>
<comment type="caution">
    <text evidence="1">The sequence shown here is derived from an EMBL/GenBank/DDBJ whole genome shotgun (WGS) entry which is preliminary data.</text>
</comment>
<reference evidence="1 2" key="1">
    <citation type="submission" date="2017-10" db="EMBL/GenBank/DDBJ databases">
        <title>Novel microbial diversity and functional potential in the marine mammal oral microbiome.</title>
        <authorList>
            <person name="Dudek N.K."/>
            <person name="Sun C.L."/>
            <person name="Burstein D."/>
            <person name="Kantor R.S."/>
            <person name="Aliaga Goltsman D.S."/>
            <person name="Bik E.M."/>
            <person name="Thomas B.C."/>
            <person name="Banfield J.F."/>
            <person name="Relman D.A."/>
        </authorList>
    </citation>
    <scope>NUCLEOTIDE SEQUENCE [LARGE SCALE GENOMIC DNA]</scope>
    <source>
        <strain evidence="1">DOLJORAL78_47_202</strain>
    </source>
</reference>
<dbReference type="EMBL" id="PDTI01000038">
    <property type="protein sequence ID" value="PIE62562.1"/>
    <property type="molecule type" value="Genomic_DNA"/>
</dbReference>
<evidence type="ECO:0000313" key="2">
    <source>
        <dbReference type="Proteomes" id="UP000231203"/>
    </source>
</evidence>
<evidence type="ECO:0000313" key="1">
    <source>
        <dbReference type="EMBL" id="PIE62562.1"/>
    </source>
</evidence>
<dbReference type="AlphaFoldDB" id="A0A2G6MRH8"/>
<proteinExistence type="predicted"/>
<gene>
    <name evidence="1" type="ORF">CSA25_04495</name>
</gene>
<protein>
    <submittedName>
        <fullName evidence="1">Uncharacterized protein</fullName>
    </submittedName>
</protein>
<sequence>MKIFDPVLAPQNPAPQPEVPTLLPLAQQPGSVMLAPIPVPQDTYTPLEFAAITICLASAATIGANMVDVQNGTMSKTQAVVNGLAKGAAASVILSLTDKKSLVDIGITAAALAGTGYAIDKLMKKGLDVLCDLRETEAP</sequence>